<accession>A0A8J0TR31</accession>
<dbReference type="CDD" id="cd00190">
    <property type="entry name" value="Tryp_SPc"/>
    <property type="match status" value="1"/>
</dbReference>
<dbReference type="GeneID" id="108702349"/>
<keyword evidence="4" id="KW-1015">Disulfide bond</keyword>
<evidence type="ECO:0000256" key="5">
    <source>
        <dbReference type="RuleBase" id="RU363034"/>
    </source>
</evidence>
<dbReference type="Pfam" id="PF00089">
    <property type="entry name" value="Trypsin"/>
    <property type="match status" value="1"/>
</dbReference>
<dbReference type="KEGG" id="xla:108702349"/>
<dbReference type="GO" id="GO:0006508">
    <property type="term" value="P:proteolysis"/>
    <property type="evidence" value="ECO:0007669"/>
    <property type="project" value="UniProtKB-KW"/>
</dbReference>
<dbReference type="InterPro" id="IPR018114">
    <property type="entry name" value="TRYPSIN_HIS"/>
</dbReference>
<dbReference type="InterPro" id="IPR009003">
    <property type="entry name" value="Peptidase_S1_PA"/>
</dbReference>
<feature type="chain" id="PRO_5035189843" evidence="6">
    <location>
        <begin position="22"/>
        <end position="320"/>
    </location>
</feature>
<keyword evidence="8" id="KW-1185">Reference proteome</keyword>
<dbReference type="GO" id="GO:0004252">
    <property type="term" value="F:serine-type endopeptidase activity"/>
    <property type="evidence" value="ECO:0007669"/>
    <property type="project" value="InterPro"/>
</dbReference>
<evidence type="ECO:0000256" key="1">
    <source>
        <dbReference type="ARBA" id="ARBA00022670"/>
    </source>
</evidence>
<evidence type="ECO:0000259" key="7">
    <source>
        <dbReference type="PROSITE" id="PS50240"/>
    </source>
</evidence>
<dbReference type="SUPFAM" id="SSF50494">
    <property type="entry name" value="Trypsin-like serine proteases"/>
    <property type="match status" value="1"/>
</dbReference>
<evidence type="ECO:0000256" key="3">
    <source>
        <dbReference type="ARBA" id="ARBA00022825"/>
    </source>
</evidence>
<evidence type="ECO:0000313" key="8">
    <source>
        <dbReference type="Proteomes" id="UP000186698"/>
    </source>
</evidence>
<dbReference type="RefSeq" id="XP_018093310.2">
    <property type="nucleotide sequence ID" value="XM_018237821.2"/>
</dbReference>
<evidence type="ECO:0000313" key="9">
    <source>
        <dbReference type="RefSeq" id="XP_018093310.2"/>
    </source>
</evidence>
<name>A0A8J0TR31_XENLA</name>
<dbReference type="InterPro" id="IPR001314">
    <property type="entry name" value="Peptidase_S1A"/>
</dbReference>
<dbReference type="Proteomes" id="UP000186698">
    <property type="component" value="Chromosome 9_10S"/>
</dbReference>
<reference evidence="9" key="1">
    <citation type="submission" date="2025-08" db="UniProtKB">
        <authorList>
            <consortium name="RefSeq"/>
        </authorList>
    </citation>
    <scope>IDENTIFICATION</scope>
    <source>
        <strain evidence="9">J_2021</strain>
        <tissue evidence="9">Erythrocytes</tissue>
    </source>
</reference>
<dbReference type="GO" id="GO:0008236">
    <property type="term" value="F:serine-type peptidase activity"/>
    <property type="evidence" value="ECO:0000318"/>
    <property type="project" value="GO_Central"/>
</dbReference>
<evidence type="ECO:0000256" key="6">
    <source>
        <dbReference type="SAM" id="SignalP"/>
    </source>
</evidence>
<dbReference type="AlphaFoldDB" id="A0A8J0TR31"/>
<dbReference type="OrthoDB" id="10002959at2759"/>
<dbReference type="Gene3D" id="2.40.10.10">
    <property type="entry name" value="Trypsin-like serine proteases"/>
    <property type="match status" value="1"/>
</dbReference>
<evidence type="ECO:0000256" key="4">
    <source>
        <dbReference type="ARBA" id="ARBA00023157"/>
    </source>
</evidence>
<keyword evidence="1 5" id="KW-0645">Protease</keyword>
<feature type="signal peptide" evidence="6">
    <location>
        <begin position="1"/>
        <end position="21"/>
    </location>
</feature>
<proteinExistence type="predicted"/>
<dbReference type="SMART" id="SM00020">
    <property type="entry name" value="Tryp_SPc"/>
    <property type="match status" value="1"/>
</dbReference>
<gene>
    <name evidence="9" type="primary">LOC108702349</name>
</gene>
<dbReference type="PROSITE" id="PS00135">
    <property type="entry name" value="TRYPSIN_SER"/>
    <property type="match status" value="1"/>
</dbReference>
<evidence type="ECO:0000256" key="2">
    <source>
        <dbReference type="ARBA" id="ARBA00022801"/>
    </source>
</evidence>
<feature type="domain" description="Peptidase S1" evidence="7">
    <location>
        <begin position="43"/>
        <end position="281"/>
    </location>
</feature>
<dbReference type="InterPro" id="IPR043504">
    <property type="entry name" value="Peptidase_S1_PA_chymotrypsin"/>
</dbReference>
<dbReference type="PROSITE" id="PS00134">
    <property type="entry name" value="TRYPSIN_HIS"/>
    <property type="match status" value="1"/>
</dbReference>
<keyword evidence="3 5" id="KW-0720">Serine protease</keyword>
<dbReference type="GO" id="GO:0005886">
    <property type="term" value="C:plasma membrane"/>
    <property type="evidence" value="ECO:0000318"/>
    <property type="project" value="GO_Central"/>
</dbReference>
<dbReference type="PRINTS" id="PR00722">
    <property type="entry name" value="CHYMOTRYPSIN"/>
</dbReference>
<dbReference type="FunFam" id="2.40.10.10:FF:000039">
    <property type="entry name" value="Brain-specific serine protease 4"/>
    <property type="match status" value="1"/>
</dbReference>
<dbReference type="InterPro" id="IPR001254">
    <property type="entry name" value="Trypsin_dom"/>
</dbReference>
<dbReference type="PANTHER" id="PTHR24252">
    <property type="entry name" value="ACROSIN-RELATED"/>
    <property type="match status" value="1"/>
</dbReference>
<dbReference type="PANTHER" id="PTHR24252:SF7">
    <property type="entry name" value="HYALIN"/>
    <property type="match status" value="1"/>
</dbReference>
<dbReference type="PROSITE" id="PS50240">
    <property type="entry name" value="TRYPSIN_DOM"/>
    <property type="match status" value="1"/>
</dbReference>
<keyword evidence="2 5" id="KW-0378">Hydrolase</keyword>
<keyword evidence="6" id="KW-0732">Signal</keyword>
<dbReference type="InterPro" id="IPR033116">
    <property type="entry name" value="TRYPSIN_SER"/>
</dbReference>
<protein>
    <submittedName>
        <fullName evidence="9">Serine protease 27</fullName>
    </submittedName>
</protein>
<organism evidence="8 9">
    <name type="scientific">Xenopus laevis</name>
    <name type="common">African clawed frog</name>
    <dbReference type="NCBI Taxonomy" id="8355"/>
    <lineage>
        <taxon>Eukaryota</taxon>
        <taxon>Metazoa</taxon>
        <taxon>Chordata</taxon>
        <taxon>Craniata</taxon>
        <taxon>Vertebrata</taxon>
        <taxon>Euteleostomi</taxon>
        <taxon>Amphibia</taxon>
        <taxon>Batrachia</taxon>
        <taxon>Anura</taxon>
        <taxon>Pipoidea</taxon>
        <taxon>Pipidae</taxon>
        <taxon>Xenopodinae</taxon>
        <taxon>Xenopus</taxon>
        <taxon>Xenopus</taxon>
    </lineage>
</organism>
<sequence length="320" mass="35210">MNWFHLIRTLLLLNLGIYGFAQDENSNEPTRACGKPVIVNSRIVGGQNTKKGQNPWQVILWIPGEGQCGGTLISSNFVLTAAHCVERVNASSVIVILGAHKITGNHKEEVSVPVKRIIKHHLYNEKAYTFDIALLELSRHVPFTDFILPACLPTSPTEFLPGHSCMVTGWGDTEFNSTKPSPDLLQEAEVRLMGLEHCREIYLLASNDSDSGITDDMICAMNIHKGKDSCQGDSGGPLICYENDRWYLVGIASFGEGCGGDFPGVYSSIPAHMEWIRSFIPDVSSGSERIGSTPGAGLMVLALIYFIQELLPGWDIEFWN</sequence>